<gene>
    <name evidence="2" type="ORF">BD626DRAFT_473690</name>
</gene>
<feature type="region of interest" description="Disordered" evidence="1">
    <location>
        <begin position="98"/>
        <end position="144"/>
    </location>
</feature>
<reference evidence="2 3" key="1">
    <citation type="journal article" date="2019" name="New Phytol.">
        <title>Comparative genomics reveals unique wood-decay strategies and fruiting body development in the Schizophyllaceae.</title>
        <authorList>
            <person name="Almasi E."/>
            <person name="Sahu N."/>
            <person name="Krizsan K."/>
            <person name="Balint B."/>
            <person name="Kovacs G.M."/>
            <person name="Kiss B."/>
            <person name="Cseklye J."/>
            <person name="Drula E."/>
            <person name="Henrissat B."/>
            <person name="Nagy I."/>
            <person name="Chovatia M."/>
            <person name="Adam C."/>
            <person name="LaButti K."/>
            <person name="Lipzen A."/>
            <person name="Riley R."/>
            <person name="Grigoriev I.V."/>
            <person name="Nagy L.G."/>
        </authorList>
    </citation>
    <scope>NUCLEOTIDE SEQUENCE [LARGE SCALE GENOMIC DNA]</scope>
    <source>
        <strain evidence="2 3">NL-1724</strain>
    </source>
</reference>
<dbReference type="Proteomes" id="UP000320762">
    <property type="component" value="Unassembled WGS sequence"/>
</dbReference>
<evidence type="ECO:0000313" key="3">
    <source>
        <dbReference type="Proteomes" id="UP000320762"/>
    </source>
</evidence>
<evidence type="ECO:0000256" key="1">
    <source>
        <dbReference type="SAM" id="MobiDB-lite"/>
    </source>
</evidence>
<accession>A0A550CX11</accession>
<sequence length="271" mass="29418">MHSELDHLKRPQLRPSTTFSHSLVFKSSRCIITDPDVQPGWVRSRPKLSENLLRAHAIGATSIAGSCSTNGFVCLPHSKVPPQSLAKLPTFFSVSSSTTSAGSSPLSLEVSPRDSPSPSLSTTSQTTSSHSSVSSSTPASLCPPMELTSARKTTQRARFVGLSDVLAGNYNHDMHKTDGSFPFASNFRQDVIKWQCLAKSTIESWCRGWADNSAIAEENAHTLLRAICGQGPGVELREAKDDLDEIVEKLAALRLEPPVRHAIRYARHCLA</sequence>
<dbReference type="EMBL" id="VDMD01000001">
    <property type="protein sequence ID" value="TRM69329.1"/>
    <property type="molecule type" value="Genomic_DNA"/>
</dbReference>
<name>A0A550CX11_9AGAR</name>
<feature type="compositionally biased region" description="Low complexity" evidence="1">
    <location>
        <begin position="98"/>
        <end position="140"/>
    </location>
</feature>
<protein>
    <submittedName>
        <fullName evidence="2">Uncharacterized protein</fullName>
    </submittedName>
</protein>
<keyword evidence="3" id="KW-1185">Reference proteome</keyword>
<dbReference type="AlphaFoldDB" id="A0A550CX11"/>
<proteinExistence type="predicted"/>
<organism evidence="2 3">
    <name type="scientific">Schizophyllum amplum</name>
    <dbReference type="NCBI Taxonomy" id="97359"/>
    <lineage>
        <taxon>Eukaryota</taxon>
        <taxon>Fungi</taxon>
        <taxon>Dikarya</taxon>
        <taxon>Basidiomycota</taxon>
        <taxon>Agaricomycotina</taxon>
        <taxon>Agaricomycetes</taxon>
        <taxon>Agaricomycetidae</taxon>
        <taxon>Agaricales</taxon>
        <taxon>Schizophyllaceae</taxon>
        <taxon>Schizophyllum</taxon>
    </lineage>
</organism>
<evidence type="ECO:0000313" key="2">
    <source>
        <dbReference type="EMBL" id="TRM69329.1"/>
    </source>
</evidence>
<comment type="caution">
    <text evidence="2">The sequence shown here is derived from an EMBL/GenBank/DDBJ whole genome shotgun (WGS) entry which is preliminary data.</text>
</comment>
<dbReference type="OrthoDB" id="2945034at2759"/>